<name>A0A5K1EEF0_9MAGN</name>
<feature type="region of interest" description="Disordered" evidence="1">
    <location>
        <begin position="134"/>
        <end position="177"/>
    </location>
</feature>
<feature type="region of interest" description="Disordered" evidence="1">
    <location>
        <begin position="75"/>
        <end position="120"/>
    </location>
</feature>
<reference evidence="2" key="1">
    <citation type="submission" date="2019-09" db="EMBL/GenBank/DDBJ databases">
        <authorList>
            <person name="Zhang L."/>
        </authorList>
    </citation>
    <scope>NUCLEOTIDE SEQUENCE</scope>
</reference>
<dbReference type="AlphaFoldDB" id="A0A5K1EEF0"/>
<gene>
    <name evidence="2" type="ORF">NYM_LOCUS21577</name>
</gene>
<protein>
    <submittedName>
        <fullName evidence="2">Uncharacterized protein</fullName>
    </submittedName>
</protein>
<dbReference type="Gramene" id="NC6G0155660.1">
    <property type="protein sequence ID" value="NC6G0155660.1:cds"/>
    <property type="gene ID" value="NC6G0155660"/>
</dbReference>
<organism evidence="2">
    <name type="scientific">Nymphaea colorata</name>
    <name type="common">pocket water lily</name>
    <dbReference type="NCBI Taxonomy" id="210225"/>
    <lineage>
        <taxon>Eukaryota</taxon>
        <taxon>Viridiplantae</taxon>
        <taxon>Streptophyta</taxon>
        <taxon>Embryophyta</taxon>
        <taxon>Tracheophyta</taxon>
        <taxon>Spermatophyta</taxon>
        <taxon>Magnoliopsida</taxon>
        <taxon>Nymphaeales</taxon>
        <taxon>Nymphaeaceae</taxon>
        <taxon>Nymphaea</taxon>
    </lineage>
</organism>
<evidence type="ECO:0000313" key="2">
    <source>
        <dbReference type="EMBL" id="VVW48728.1"/>
    </source>
</evidence>
<proteinExistence type="predicted"/>
<sequence length="246" mass="27265">MLVIDGGIWPVSSLSAKLRTVRWVSLPRSQGIWPDSRFPTRSSTRRKDSEVMQRGISPVTFFQSAMMRLDSRSRRQIDGERRPVMNPGRPARRMIGSSDSPRRLMSATRPLNGSQLTPCHPWQQLSPVHVLKTPRYGSESPALNSSSAALSDGGQKGTAAAGERSTARSSKTNRKGRRDMAFCCGRHAALWICVAVHGGSDCERLYRAIQLSDSERNGREGTRFSFSDGQNYPPQILDLLLTLSAH</sequence>
<dbReference type="EMBL" id="LR721784">
    <property type="protein sequence ID" value="VVW48728.1"/>
    <property type="molecule type" value="Genomic_DNA"/>
</dbReference>
<accession>A0A5K1EEF0</accession>
<evidence type="ECO:0000256" key="1">
    <source>
        <dbReference type="SAM" id="MobiDB-lite"/>
    </source>
</evidence>
<feature type="compositionally biased region" description="Low complexity" evidence="1">
    <location>
        <begin position="138"/>
        <end position="151"/>
    </location>
</feature>